<reference evidence="2" key="1">
    <citation type="journal article" date="2020" name="Nature">
        <title>Giant virus diversity and host interactions through global metagenomics.</title>
        <authorList>
            <person name="Schulz F."/>
            <person name="Roux S."/>
            <person name="Paez-Espino D."/>
            <person name="Jungbluth S."/>
            <person name="Walsh D.A."/>
            <person name="Denef V.J."/>
            <person name="McMahon K.D."/>
            <person name="Konstantinidis K.T."/>
            <person name="Eloe-Fadrosh E.A."/>
            <person name="Kyrpides N.C."/>
            <person name="Woyke T."/>
        </authorList>
    </citation>
    <scope>NUCLEOTIDE SEQUENCE</scope>
    <source>
        <strain evidence="2">GVMAG-M-3300024302-11</strain>
    </source>
</reference>
<dbReference type="InterPro" id="IPR029058">
    <property type="entry name" value="AB_hydrolase_fold"/>
</dbReference>
<organism evidence="2">
    <name type="scientific">viral metagenome</name>
    <dbReference type="NCBI Taxonomy" id="1070528"/>
    <lineage>
        <taxon>unclassified sequences</taxon>
        <taxon>metagenomes</taxon>
        <taxon>organismal metagenomes</taxon>
    </lineage>
</organism>
<name>A0A6C0IUY1_9ZZZZ</name>
<sequence>MKEFMIKNLKNLNLNILEGIHIKTPKALLIHVHGIGSHFQEVYKCEDSLEYKDRLFKSSDIKSFAVELHGHGKSEGLRCSIDRFDDLVDDMYCLIIYLKNNGFSNLPIFIIAESMGGAVAIRYNIKYQFETQIKGYILLSPLCGIDDRLKPNPVIISILMCLSHYIPTYKALNTTNKMKTEFHNMEYLELKDACKFSYHDKMRLNTARECYYISLWINDYGHLFNAPLFLLHGLSDTITNPEQSIKFYNTVPNKIKDIYLPKDKDHSLLIKENEYDKHPYIILNKIHYWINKLLID</sequence>
<feature type="domain" description="Serine aminopeptidase S33" evidence="1">
    <location>
        <begin position="24"/>
        <end position="269"/>
    </location>
</feature>
<proteinExistence type="predicted"/>
<dbReference type="SUPFAM" id="SSF53474">
    <property type="entry name" value="alpha/beta-Hydrolases"/>
    <property type="match status" value="1"/>
</dbReference>
<dbReference type="InterPro" id="IPR051044">
    <property type="entry name" value="MAG_DAG_Lipase"/>
</dbReference>
<accession>A0A6C0IUY1</accession>
<dbReference type="InterPro" id="IPR022742">
    <property type="entry name" value="Hydrolase_4"/>
</dbReference>
<evidence type="ECO:0000259" key="1">
    <source>
        <dbReference type="Pfam" id="PF12146"/>
    </source>
</evidence>
<evidence type="ECO:0000313" key="2">
    <source>
        <dbReference type="EMBL" id="QHT96196.1"/>
    </source>
</evidence>
<dbReference type="PANTHER" id="PTHR11614">
    <property type="entry name" value="PHOSPHOLIPASE-RELATED"/>
    <property type="match status" value="1"/>
</dbReference>
<dbReference type="EMBL" id="MN740254">
    <property type="protein sequence ID" value="QHT96196.1"/>
    <property type="molecule type" value="Genomic_DNA"/>
</dbReference>
<dbReference type="Gene3D" id="3.40.50.1820">
    <property type="entry name" value="alpha/beta hydrolase"/>
    <property type="match status" value="1"/>
</dbReference>
<dbReference type="AlphaFoldDB" id="A0A6C0IUY1"/>
<protein>
    <recommendedName>
        <fullName evidence="1">Serine aminopeptidase S33 domain-containing protein</fullName>
    </recommendedName>
</protein>
<dbReference type="Pfam" id="PF12146">
    <property type="entry name" value="Hydrolase_4"/>
    <property type="match status" value="1"/>
</dbReference>